<sequence>MVEFEDVFRFLKVKMAERTQIESLDSNVTLFCHITDYAKLDVSIMGITWFLKRPGSPEEVKLFEYFGNNNKTTRPGAVVPLKRLKEGDASLQLPGLRLEDAGEYRCEVVVTPERAQGHVCLEVVAYPACSLLPETAKVGMNEEITLECKASGFYPEFIAITWSKWTKEVPWFVEISEHISTAPLSKNKDGTFSTTSLLKLKSSLADRGNVYQCVVHHSSSTLLRCNSTLIVNTAVLTDKHPETIILRHECEDDSHVAAYSGA</sequence>
<gene>
    <name evidence="2" type="primary">NCR3LG1</name>
</gene>
<name>A0AC55D5Q7_ECHTE</name>
<dbReference type="RefSeq" id="XP_045147078.1">
    <property type="nucleotide sequence ID" value="XM_045291143.1"/>
</dbReference>
<reference evidence="2" key="1">
    <citation type="submission" date="2025-08" db="UniProtKB">
        <authorList>
            <consortium name="RefSeq"/>
        </authorList>
    </citation>
    <scope>IDENTIFICATION</scope>
</reference>
<evidence type="ECO:0000313" key="1">
    <source>
        <dbReference type="Proteomes" id="UP000694863"/>
    </source>
</evidence>
<organism evidence="1 2">
    <name type="scientific">Echinops telfairi</name>
    <name type="common">Lesser hedgehog tenrec</name>
    <dbReference type="NCBI Taxonomy" id="9371"/>
    <lineage>
        <taxon>Eukaryota</taxon>
        <taxon>Metazoa</taxon>
        <taxon>Chordata</taxon>
        <taxon>Craniata</taxon>
        <taxon>Vertebrata</taxon>
        <taxon>Euteleostomi</taxon>
        <taxon>Mammalia</taxon>
        <taxon>Eutheria</taxon>
        <taxon>Afrotheria</taxon>
        <taxon>Tenrecidae</taxon>
        <taxon>Tenrecinae</taxon>
        <taxon>Echinops</taxon>
    </lineage>
</organism>
<keyword evidence="1" id="KW-1185">Reference proteome</keyword>
<keyword evidence="2" id="KW-0675">Receptor</keyword>
<protein>
    <submittedName>
        <fullName evidence="2">Natural cytotoxicity triggering receptor 3 ligand 1</fullName>
    </submittedName>
</protein>
<proteinExistence type="predicted"/>
<dbReference type="Proteomes" id="UP000694863">
    <property type="component" value="Unplaced"/>
</dbReference>
<accession>A0AC55D5Q7</accession>
<evidence type="ECO:0000313" key="2">
    <source>
        <dbReference type="RefSeq" id="XP_045147078.1"/>
    </source>
</evidence>